<dbReference type="Proteomes" id="UP000013966">
    <property type="component" value="Chromosome 3"/>
</dbReference>
<dbReference type="HOGENOM" id="CLU_3230740_0_0_4"/>
<dbReference type="AlphaFoldDB" id="R4WQ29"/>
<dbReference type="KEGG" id="buo:BRPE64_CCDS06650"/>
<reference evidence="1 2" key="2">
    <citation type="journal article" date="2018" name="Int. J. Syst. Evol. Microbiol.">
        <title>Burkholderia insecticola sp. nov., a gut symbiotic bacterium of the bean bug Riptortus pedestris.</title>
        <authorList>
            <person name="Takeshita K."/>
            <person name="Tamaki H."/>
            <person name="Ohbayashi T."/>
            <person name="Meng X.-Y."/>
            <person name="Sone T."/>
            <person name="Mitani Y."/>
            <person name="Peeters C."/>
            <person name="Kikuchi Y."/>
            <person name="Vandamme P."/>
        </authorList>
    </citation>
    <scope>NUCLEOTIDE SEQUENCE [LARGE SCALE GENOMIC DNA]</scope>
    <source>
        <strain evidence="1">RPE64</strain>
    </source>
</reference>
<name>R4WQ29_9BURK</name>
<organism evidence="1 2">
    <name type="scientific">Caballeronia insecticola</name>
    <dbReference type="NCBI Taxonomy" id="758793"/>
    <lineage>
        <taxon>Bacteria</taxon>
        <taxon>Pseudomonadati</taxon>
        <taxon>Pseudomonadota</taxon>
        <taxon>Betaproteobacteria</taxon>
        <taxon>Burkholderiales</taxon>
        <taxon>Burkholderiaceae</taxon>
        <taxon>Caballeronia</taxon>
    </lineage>
</organism>
<reference evidence="1 2" key="1">
    <citation type="journal article" date="2013" name="Genome Announc.">
        <title>Complete Genome Sequence of Burkholderia sp. Strain RPE64, Bacterial Symbiont of the Bean Bug Riptortus pedestris.</title>
        <authorList>
            <person name="Shibata T.F."/>
            <person name="Maeda T."/>
            <person name="Nikoh N."/>
            <person name="Yamaguchi K."/>
            <person name="Oshima K."/>
            <person name="Hattori M."/>
            <person name="Nishiyama T."/>
            <person name="Hasebe M."/>
            <person name="Fukatsu T."/>
            <person name="Kikuchi Y."/>
            <person name="Shigenobu S."/>
        </authorList>
    </citation>
    <scope>NUCLEOTIDE SEQUENCE [LARGE SCALE GENOMIC DNA]</scope>
</reference>
<evidence type="ECO:0000313" key="2">
    <source>
        <dbReference type="Proteomes" id="UP000013966"/>
    </source>
</evidence>
<proteinExistence type="predicted"/>
<keyword evidence="2" id="KW-1185">Reference proteome</keyword>
<dbReference type="EMBL" id="AP013060">
    <property type="protein sequence ID" value="BAN26748.1"/>
    <property type="molecule type" value="Genomic_DNA"/>
</dbReference>
<sequence>MAQFSFASARGLLFEESQCTGACGARKRRKRDTDIAANDMRIA</sequence>
<gene>
    <name evidence="1" type="ORF">BRPE64_CCDS06650</name>
</gene>
<dbReference type="PATRIC" id="fig|758793.3.peg.4976"/>
<accession>R4WQ29</accession>
<protein>
    <submittedName>
        <fullName evidence="1">Uncharacterized protein</fullName>
    </submittedName>
</protein>
<evidence type="ECO:0000313" key="1">
    <source>
        <dbReference type="EMBL" id="BAN26748.1"/>
    </source>
</evidence>